<organism evidence="5 6">
    <name type="scientific">Alteracholeplasma palmae (strain ATCC 49389 / J233)</name>
    <name type="common">Acholeplasma palmae</name>
    <dbReference type="NCBI Taxonomy" id="1318466"/>
    <lineage>
        <taxon>Bacteria</taxon>
        <taxon>Bacillati</taxon>
        <taxon>Mycoplasmatota</taxon>
        <taxon>Mollicutes</taxon>
        <taxon>Acholeplasmatales</taxon>
        <taxon>Acholeplasmataceae</taxon>
        <taxon>Acholeplasma</taxon>
    </lineage>
</organism>
<dbReference type="PANTHER" id="PTHR31683:SF18">
    <property type="entry name" value="PECTATE LYASE 21-RELATED"/>
    <property type="match status" value="1"/>
</dbReference>
<feature type="domain" description="Atrophied bacterial Ig" evidence="4">
    <location>
        <begin position="55"/>
        <end position="107"/>
    </location>
</feature>
<dbReference type="Pfam" id="PF00544">
    <property type="entry name" value="Pectate_lyase_4"/>
    <property type="match status" value="1"/>
</dbReference>
<keyword evidence="2" id="KW-0732">Signal</keyword>
<dbReference type="RefSeq" id="WP_026660726.1">
    <property type="nucleotide sequence ID" value="NC_022538.1"/>
</dbReference>
<dbReference type="PANTHER" id="PTHR31683">
    <property type="entry name" value="PECTATE LYASE 18-RELATED"/>
    <property type="match status" value="1"/>
</dbReference>
<dbReference type="InterPro" id="IPR002022">
    <property type="entry name" value="Pec_lyase"/>
</dbReference>
<dbReference type="InterPro" id="IPR012334">
    <property type="entry name" value="Pectin_lyas_fold"/>
</dbReference>
<keyword evidence="6" id="KW-1185">Reference proteome</keyword>
<gene>
    <name evidence="5" type="ORF">BN85410060</name>
</gene>
<feature type="domain" description="Pectate lyase" evidence="3">
    <location>
        <begin position="365"/>
        <end position="461"/>
    </location>
</feature>
<dbReference type="EMBL" id="FO681347">
    <property type="protein sequence ID" value="CCV64583.1"/>
    <property type="molecule type" value="Genomic_DNA"/>
</dbReference>
<dbReference type="InterPro" id="IPR011050">
    <property type="entry name" value="Pectin_lyase_fold/virulence"/>
</dbReference>
<proteinExistence type="predicted"/>
<reference evidence="5 6" key="1">
    <citation type="journal article" date="2013" name="J. Mol. Microbiol. Biotechnol.">
        <title>Analysis of the Complete Genomes of Acholeplasma brassicae , A. palmae and A. laidlawii and Their Comparison to the Obligate Parasites from ' Candidatus Phytoplasma'.</title>
        <authorList>
            <person name="Kube M."/>
            <person name="Siewert C."/>
            <person name="Migdoll A.M."/>
            <person name="Duduk B."/>
            <person name="Holz S."/>
            <person name="Rabus R."/>
            <person name="Seemuller E."/>
            <person name="Mitrovic J."/>
            <person name="Muller I."/>
            <person name="Buttner C."/>
            <person name="Reinhardt R."/>
        </authorList>
    </citation>
    <scope>NUCLEOTIDE SEQUENCE [LARGE SCALE GENOMIC DNA]</scope>
    <source>
        <strain evidence="5 6">J233</strain>
    </source>
</reference>
<sequence>MKKVLALFLLGVTAILLASCGINNEQKIDEIFDSITLPTETKDNIVLIEKSEKYPDAKFTWTSNNTSSLTSKGVVNRKEVDVTVQLFLLVELNSAKKTKTYSIKVLKDDKEIVIPTIDYKQFNNPYGFASLGITDRTNAVAKEVSTEIEFLETLENKENKVIKITKDLNMGYLNVVKNLKAANKDETRIKELTENNSLYRRNPNIPMLHPVLIEEGVGQLILDGREDLMIYSENGITIKHLTTHIKGNSKNIVIRNIKFADIWEWDEKDRGQYKENDWDYFTLENVNGLWFDHLSFSNSYDGIIDAKNNVENVTLSYLDLNFVVTDFITVQMDMLENNRTEHPYYDELRNSASKEDITIVAASQKKGFNFGNTTDGSGFENITVTMHHIYAKNLQDRFPRLRKGDVHLYNVISDATDISKLRNIGIPIVSQAIVPTEQGAVLMENSVFKNIAEAIKTHQDSNLDSRYTGKYKVINSYHITGETVYKGSSDDENTLWIQSNTNAAKQPFYFRNWQTIPYKYLLEETAKLEESFDKNQAGVVQLTDFDWLKIDISLSENSSNRGQMILPEMISLDKVVLVKKADTYVPNFKVINFYGNKELLLNTDYTYTTNLELDTTVPGKYEIEYIITSKTDSTNIIKIVQTVIVYDETKENEIYAYNISDEQNEMINISLNLYMKKGNLHYLITDLENLSQDDILNHQDKKLVEINDTSMMLENIQSNRKKYIYLITETNELYSQIIKYDIVNEEVIEITTEEEFNQMLSEPITKGKYYKLMNNLDFTGKTMSISTIFEGVLDGNGFKVMNLTEKNLRKGIFEEIKNGVVKNITFENIKLTELNKSDRNGLLSGAISGKTTIYNIEFNKIEITAKKNKLGLITGEIRLDSRVEINNIKITDVKLSANKLTAFLVGELGSLSKVIIKDIYMDVAIINAPSNEGAGLIANMVTNSNLDISNVYATNIHVSASHNVGFIAGKVNSEVRLNANNIFVELITYEMKKANYNTMVGNNDGISTLGEKVFLKGITKKDGNKGLGESTYIANDIILDETWFTENLKDMLDSESWKYQDNGLILK</sequence>
<dbReference type="OrthoDB" id="9804686at2"/>
<evidence type="ECO:0000256" key="1">
    <source>
        <dbReference type="ARBA" id="ARBA00023239"/>
    </source>
</evidence>
<evidence type="ECO:0000259" key="3">
    <source>
        <dbReference type="Pfam" id="PF00544"/>
    </source>
</evidence>
<dbReference type="Proteomes" id="UP000032740">
    <property type="component" value="Chromosome"/>
</dbReference>
<dbReference type="SUPFAM" id="SSF51126">
    <property type="entry name" value="Pectin lyase-like"/>
    <property type="match status" value="1"/>
</dbReference>
<evidence type="ECO:0000313" key="6">
    <source>
        <dbReference type="Proteomes" id="UP000032740"/>
    </source>
</evidence>
<evidence type="ECO:0000256" key="2">
    <source>
        <dbReference type="SAM" id="SignalP"/>
    </source>
</evidence>
<dbReference type="STRING" id="1318466.BN85410060"/>
<evidence type="ECO:0000313" key="5">
    <source>
        <dbReference type="EMBL" id="CCV64583.1"/>
    </source>
</evidence>
<dbReference type="HOGENOM" id="CLU_279083_0_0_14"/>
<dbReference type="GO" id="GO:0030570">
    <property type="term" value="F:pectate lyase activity"/>
    <property type="evidence" value="ECO:0007669"/>
    <property type="project" value="InterPro"/>
</dbReference>
<keyword evidence="1 5" id="KW-0456">Lyase</keyword>
<evidence type="ECO:0000259" key="4">
    <source>
        <dbReference type="Pfam" id="PF20578"/>
    </source>
</evidence>
<dbReference type="KEGG" id="apal:BN85410060"/>
<feature type="chain" id="PRO_5004650834" evidence="2">
    <location>
        <begin position="19"/>
        <end position="1067"/>
    </location>
</feature>
<dbReference type="InterPro" id="IPR046780">
    <property type="entry name" value="aBig_2"/>
</dbReference>
<dbReference type="PROSITE" id="PS51257">
    <property type="entry name" value="PROKAR_LIPOPROTEIN"/>
    <property type="match status" value="1"/>
</dbReference>
<dbReference type="AlphaFoldDB" id="U4KLB7"/>
<accession>U4KLB7</accession>
<dbReference type="Pfam" id="PF20578">
    <property type="entry name" value="aBig_2"/>
    <property type="match status" value="1"/>
</dbReference>
<dbReference type="InterPro" id="IPR045032">
    <property type="entry name" value="PEL"/>
</dbReference>
<dbReference type="Gene3D" id="2.160.20.10">
    <property type="entry name" value="Single-stranded right-handed beta-helix, Pectin lyase-like"/>
    <property type="match status" value="1"/>
</dbReference>
<protein>
    <submittedName>
        <fullName evidence="5">Predicted pectin lyase</fullName>
    </submittedName>
</protein>
<name>U4KLB7_ALTPJ</name>
<feature type="signal peptide" evidence="2">
    <location>
        <begin position="1"/>
        <end position="18"/>
    </location>
</feature>
<dbReference type="Gene3D" id="2.160.20.110">
    <property type="match status" value="1"/>
</dbReference>